<evidence type="ECO:0000259" key="3">
    <source>
        <dbReference type="Pfam" id="PF01625"/>
    </source>
</evidence>
<evidence type="ECO:0000313" key="4">
    <source>
        <dbReference type="EMBL" id="AKH96760.1"/>
    </source>
</evidence>
<reference evidence="4 7" key="1">
    <citation type="journal article" date="2015" name="ISME J.">
        <title>Elemental sulfur and acetate can support life of a novel strictly anaerobic haloarchaeon.</title>
        <authorList>
            <person name="Sorokin D.Y."/>
            <person name="Kublanov I.V."/>
            <person name="Gavrilov S.N."/>
            <person name="Rojo D."/>
            <person name="Roman P."/>
            <person name="Golyshin P.N."/>
            <person name="Slepak V.Z."/>
            <person name="Smedile F."/>
            <person name="Ferrer M."/>
            <person name="Messina E."/>
            <person name="La Cono V."/>
            <person name="Yakimov M.M."/>
        </authorList>
    </citation>
    <scope>NUCLEOTIDE SEQUENCE [LARGE SCALE GENOMIC DNA]</scope>
    <source>
        <strain evidence="4 7">HSR2</strain>
    </source>
</reference>
<comment type="catalytic activity">
    <reaction evidence="2">
        <text>[thioredoxin]-disulfide + L-methionine + H2O = L-methionine (S)-S-oxide + [thioredoxin]-dithiol</text>
        <dbReference type="Rhea" id="RHEA:19993"/>
        <dbReference type="Rhea" id="RHEA-COMP:10698"/>
        <dbReference type="Rhea" id="RHEA-COMP:10700"/>
        <dbReference type="ChEBI" id="CHEBI:15377"/>
        <dbReference type="ChEBI" id="CHEBI:29950"/>
        <dbReference type="ChEBI" id="CHEBI:50058"/>
        <dbReference type="ChEBI" id="CHEBI:57844"/>
        <dbReference type="ChEBI" id="CHEBI:58772"/>
        <dbReference type="EC" id="1.8.4.11"/>
    </reaction>
</comment>
<dbReference type="STRING" id="1604004.HLASA_0251"/>
<dbReference type="HOGENOM" id="CLU_031040_10_0_2"/>
<comment type="catalytic activity">
    <reaction evidence="2">
        <text>L-methionyl-[protein] + [thioredoxin]-disulfide + H2O = L-methionyl-(S)-S-oxide-[protein] + [thioredoxin]-dithiol</text>
        <dbReference type="Rhea" id="RHEA:14217"/>
        <dbReference type="Rhea" id="RHEA-COMP:10698"/>
        <dbReference type="Rhea" id="RHEA-COMP:10700"/>
        <dbReference type="Rhea" id="RHEA-COMP:12313"/>
        <dbReference type="Rhea" id="RHEA-COMP:12315"/>
        <dbReference type="ChEBI" id="CHEBI:15377"/>
        <dbReference type="ChEBI" id="CHEBI:16044"/>
        <dbReference type="ChEBI" id="CHEBI:29950"/>
        <dbReference type="ChEBI" id="CHEBI:44120"/>
        <dbReference type="ChEBI" id="CHEBI:50058"/>
        <dbReference type="EC" id="1.8.4.11"/>
    </reaction>
</comment>
<dbReference type="OrthoDB" id="7150at2157"/>
<evidence type="ECO:0000313" key="6">
    <source>
        <dbReference type="Proteomes" id="UP000060390"/>
    </source>
</evidence>
<dbReference type="EC" id="1.8.4.11" evidence="2"/>
<protein>
    <recommendedName>
        <fullName evidence="2">Peptide methionine sulfoxide reductase MsrA</fullName>
        <shortName evidence="2">Protein-methionine-S-oxide reductase</shortName>
        <ecNumber evidence="2">1.8.4.11</ecNumber>
    </recommendedName>
    <alternativeName>
        <fullName evidence="2">Peptide-methionine (S)-S-oxide reductase</fullName>
        <shortName evidence="2">Peptide Met(O) reductase</shortName>
    </alternativeName>
</protein>
<dbReference type="Pfam" id="PF01625">
    <property type="entry name" value="PMSR"/>
    <property type="match status" value="1"/>
</dbReference>
<dbReference type="NCBIfam" id="TIGR00401">
    <property type="entry name" value="msrA"/>
    <property type="match status" value="1"/>
</dbReference>
<dbReference type="PANTHER" id="PTHR43774:SF1">
    <property type="entry name" value="PEPTIDE METHIONINE SULFOXIDE REDUCTASE MSRA 2"/>
    <property type="match status" value="1"/>
</dbReference>
<dbReference type="Proteomes" id="UP000060390">
    <property type="component" value="Chromosome"/>
</dbReference>
<dbReference type="EMBL" id="CP008874">
    <property type="protein sequence ID" value="AKH96760.1"/>
    <property type="molecule type" value="Genomic_DNA"/>
</dbReference>
<organism evidence="4 7">
    <name type="scientific">Halanaeroarchaeum sulfurireducens</name>
    <dbReference type="NCBI Taxonomy" id="1604004"/>
    <lineage>
        <taxon>Archaea</taxon>
        <taxon>Methanobacteriati</taxon>
        <taxon>Methanobacteriota</taxon>
        <taxon>Stenosarchaea group</taxon>
        <taxon>Halobacteria</taxon>
        <taxon>Halobacteriales</taxon>
        <taxon>Halobacteriaceae</taxon>
        <taxon>Halanaeroarchaeum</taxon>
    </lineage>
</organism>
<evidence type="ECO:0000256" key="1">
    <source>
        <dbReference type="ARBA" id="ARBA00023002"/>
    </source>
</evidence>
<feature type="domain" description="Peptide methionine sulphoxide reductase MsrA" evidence="3">
    <location>
        <begin position="4"/>
        <end position="157"/>
    </location>
</feature>
<comment type="similarity">
    <text evidence="2">Belongs to the MsrA Met sulfoxide reductase family.</text>
</comment>
<keyword evidence="7" id="KW-1185">Reference proteome</keyword>
<dbReference type="PATRIC" id="fig|1604004.4.peg.263"/>
<name>A0A0F7P987_9EURY</name>
<evidence type="ECO:0000313" key="5">
    <source>
        <dbReference type="EMBL" id="ALG81162.1"/>
    </source>
</evidence>
<dbReference type="PANTHER" id="PTHR43774">
    <property type="entry name" value="PEPTIDE METHIONINE SULFOXIDE REDUCTASE"/>
    <property type="match status" value="1"/>
</dbReference>
<gene>
    <name evidence="2 4" type="primary">msrA</name>
    <name evidence="5" type="ORF">HLASA_0251</name>
    <name evidence="4" type="ORF">HLASF_0251</name>
</gene>
<dbReference type="EMBL" id="CP011564">
    <property type="protein sequence ID" value="ALG81162.1"/>
    <property type="molecule type" value="Genomic_DNA"/>
</dbReference>
<dbReference type="HAMAP" id="MF_01401">
    <property type="entry name" value="MsrA"/>
    <property type="match status" value="1"/>
</dbReference>
<reference evidence="6" key="2">
    <citation type="submission" date="2015-05" db="EMBL/GenBank/DDBJ databases">
        <title>Complete genome sequence of Halanaeroarchaeum sulfurireducens type strain M27-SA2, a sulfate-reducer haloarchaeon from marine anoxic lake Medee.</title>
        <authorList>
            <person name="Messina E."/>
            <person name="Kublanov I.V."/>
            <person name="Toshchakov S."/>
            <person name="Arcadi E."/>
            <person name="La Spada G."/>
            <person name="La Cono V."/>
            <person name="Yakimov M.M."/>
        </authorList>
    </citation>
    <scope>NUCLEOTIDE SEQUENCE [LARGE SCALE GENOMIC DNA]</scope>
    <source>
        <strain evidence="6">M27-SA2</strain>
    </source>
</reference>
<reference evidence="5 6" key="3">
    <citation type="journal article" date="2016" name="Stand. Genomic Sci.">
        <title>Complete genome sequence of 'Halanaeroarchaeum sulfurireducens' M27-SA2, a sulfur-reducing and acetate-oxidizing haloarchaeon from the deep-sea hypersaline anoxic lake Medee.</title>
        <authorList>
            <person name="Messina E."/>
            <person name="Sorokin D.Y."/>
            <person name="Kublanov I.V."/>
            <person name="Toshchakov S."/>
            <person name="Lopatina A."/>
            <person name="Arcadi E."/>
            <person name="Smedile F."/>
            <person name="La Spada G."/>
            <person name="La Cono V."/>
            <person name="Yakimov M.M."/>
        </authorList>
    </citation>
    <scope>NUCLEOTIDE SEQUENCE [LARGE SCALE GENOMIC DNA]</scope>
    <source>
        <strain evidence="5 6">M27-SA2</strain>
    </source>
</reference>
<keyword evidence="1 2" id="KW-0560">Oxidoreductase</keyword>
<sequence length="174" mass="19474">MTRTATVAGGCFWCIEAAMKELDGVQSATSGYAGGSVAEPTYEEVSTGETGHAEAVQVEYDPAIIAYEGLLAVFFTIHDPTTRNRQGPDVGSQYRSAIFTHDEGQREAAERFIRDLEREDAYDGSTIVTEIEPLEAFHEAEAYHQDYYEKHPNDRYCSVYAEPKVEKVREEFVD</sequence>
<accession>A0A0F7P987</accession>
<dbReference type="InterPro" id="IPR036509">
    <property type="entry name" value="Met_Sox_Rdtase_MsrA_sf"/>
</dbReference>
<dbReference type="Gene3D" id="3.30.1060.10">
    <property type="entry name" value="Peptide methionine sulphoxide reductase MsrA"/>
    <property type="match status" value="1"/>
</dbReference>
<dbReference type="RefSeq" id="WP_050049283.1">
    <property type="nucleotide sequence ID" value="NZ_CP008874.1"/>
</dbReference>
<dbReference type="GO" id="GO:0008113">
    <property type="term" value="F:peptide-methionine (S)-S-oxide reductase activity"/>
    <property type="evidence" value="ECO:0007669"/>
    <property type="project" value="UniProtKB-UniRule"/>
</dbReference>
<dbReference type="AlphaFoldDB" id="A0A0F7P987"/>
<dbReference type="Proteomes" id="UP000069906">
    <property type="component" value="Chromosome"/>
</dbReference>
<evidence type="ECO:0000313" key="7">
    <source>
        <dbReference type="Proteomes" id="UP000069906"/>
    </source>
</evidence>
<proteinExistence type="inferred from homology"/>
<evidence type="ECO:0000256" key="2">
    <source>
        <dbReference type="HAMAP-Rule" id="MF_01401"/>
    </source>
</evidence>
<dbReference type="InterPro" id="IPR002569">
    <property type="entry name" value="Met_Sox_Rdtase_MsrA_dom"/>
</dbReference>
<dbReference type="SUPFAM" id="SSF55068">
    <property type="entry name" value="Peptide methionine sulfoxide reductase"/>
    <property type="match status" value="1"/>
</dbReference>
<dbReference type="KEGG" id="hsf:HLASA_0251"/>
<dbReference type="KEGG" id="hsu:HLASF_0251"/>
<comment type="function">
    <text evidence="2">Has an important function as a repair enzyme for proteins that have been inactivated by oxidation. Catalyzes the reversible oxidation-reduction of methionine sulfoxide in proteins to methionine.</text>
</comment>
<dbReference type="GeneID" id="26009624"/>
<feature type="active site" evidence="2">
    <location>
        <position position="11"/>
    </location>
</feature>